<dbReference type="RefSeq" id="WP_235677898.1">
    <property type="nucleotide sequence ID" value="NZ_AP022595.1"/>
</dbReference>
<reference evidence="1 2" key="1">
    <citation type="journal article" date="2019" name="Emerg. Microbes Infect.">
        <title>Comprehensive subspecies identification of 175 nontuberculous mycobacteria species based on 7547 genomic profiles.</title>
        <authorList>
            <person name="Matsumoto Y."/>
            <person name="Kinjo T."/>
            <person name="Motooka D."/>
            <person name="Nabeya D."/>
            <person name="Jung N."/>
            <person name="Uechi K."/>
            <person name="Horii T."/>
            <person name="Iida T."/>
            <person name="Fujita J."/>
            <person name="Nakamura S."/>
        </authorList>
    </citation>
    <scope>NUCLEOTIDE SEQUENCE [LARGE SCALE GENOMIC DNA]</scope>
    <source>
        <strain evidence="1 2">JCM 30395</strain>
    </source>
</reference>
<name>A0A7I7SLL2_9MYCO</name>
<dbReference type="AlphaFoldDB" id="A0A7I7SLL2"/>
<evidence type="ECO:0000313" key="1">
    <source>
        <dbReference type="EMBL" id="BBY57099.1"/>
    </source>
</evidence>
<keyword evidence="2" id="KW-1185">Reference proteome</keyword>
<organism evidence="1 2">
    <name type="scientific">Mycolicibacterium sarraceniae</name>
    <dbReference type="NCBI Taxonomy" id="1534348"/>
    <lineage>
        <taxon>Bacteria</taxon>
        <taxon>Bacillati</taxon>
        <taxon>Actinomycetota</taxon>
        <taxon>Actinomycetes</taxon>
        <taxon>Mycobacteriales</taxon>
        <taxon>Mycobacteriaceae</taxon>
        <taxon>Mycolicibacterium</taxon>
    </lineage>
</organism>
<dbReference type="EMBL" id="AP022595">
    <property type="protein sequence ID" value="BBY57099.1"/>
    <property type="molecule type" value="Genomic_DNA"/>
</dbReference>
<proteinExistence type="predicted"/>
<dbReference type="Proteomes" id="UP000466445">
    <property type="component" value="Chromosome"/>
</dbReference>
<evidence type="ECO:0000313" key="2">
    <source>
        <dbReference type="Proteomes" id="UP000466445"/>
    </source>
</evidence>
<sequence length="75" mass="8207">MPTPDQIIDAADRLFAAITDGDVEVLDRQVFDGGFVQRHILDSATLRGEQVILRVGGRVQHSNFPALVSISAHPR</sequence>
<accession>A0A7I7SLL2</accession>
<dbReference type="KEGG" id="msar:MSAR_02350"/>
<protein>
    <submittedName>
        <fullName evidence="1">Uncharacterized protein</fullName>
    </submittedName>
</protein>
<gene>
    <name evidence="1" type="ORF">MSAR_02350</name>
</gene>